<name>A0ACB0YC60_MELEN</name>
<dbReference type="Proteomes" id="UP001497535">
    <property type="component" value="Unassembled WGS sequence"/>
</dbReference>
<organism evidence="1 2">
    <name type="scientific">Meloidogyne enterolobii</name>
    <name type="common">Root-knot nematode worm</name>
    <name type="synonym">Meloidogyne mayaguensis</name>
    <dbReference type="NCBI Taxonomy" id="390850"/>
    <lineage>
        <taxon>Eukaryota</taxon>
        <taxon>Metazoa</taxon>
        <taxon>Ecdysozoa</taxon>
        <taxon>Nematoda</taxon>
        <taxon>Chromadorea</taxon>
        <taxon>Rhabditida</taxon>
        <taxon>Tylenchina</taxon>
        <taxon>Tylenchomorpha</taxon>
        <taxon>Tylenchoidea</taxon>
        <taxon>Meloidogynidae</taxon>
        <taxon>Meloidogyninae</taxon>
        <taxon>Meloidogyne</taxon>
    </lineage>
</organism>
<evidence type="ECO:0000313" key="1">
    <source>
        <dbReference type="EMBL" id="CAK5040698.1"/>
    </source>
</evidence>
<keyword evidence="2" id="KW-1185">Reference proteome</keyword>
<sequence>MKLACILIVSIFNLILWSSIKTTPIRKGLAIRAENDYSASKILNDEAESSVIPQTQKDKETLTKNDKYRDNGGDKVFNKSEYDKEYYQNNKEYFQNYQKLNKEKLKVYQQNYYKKNKEKCNEYKRKYRLKKKNAESNNNEGTSFVNPQTANFTNEGKEDQLEVEEPNKILEDATIDLYKKMLPFDLNEMPDNEE</sequence>
<gene>
    <name evidence="1" type="ORF">MENTE1834_LOCUS10283</name>
</gene>
<comment type="caution">
    <text evidence="1">The sequence shown here is derived from an EMBL/GenBank/DDBJ whole genome shotgun (WGS) entry which is preliminary data.</text>
</comment>
<proteinExistence type="predicted"/>
<dbReference type="EMBL" id="CAVMJV010000010">
    <property type="protein sequence ID" value="CAK5040698.1"/>
    <property type="molecule type" value="Genomic_DNA"/>
</dbReference>
<protein>
    <submittedName>
        <fullName evidence="1">Uncharacterized protein</fullName>
    </submittedName>
</protein>
<accession>A0ACB0YC60</accession>
<evidence type="ECO:0000313" key="2">
    <source>
        <dbReference type="Proteomes" id="UP001497535"/>
    </source>
</evidence>
<reference evidence="1" key="1">
    <citation type="submission" date="2023-11" db="EMBL/GenBank/DDBJ databases">
        <authorList>
            <person name="Poullet M."/>
        </authorList>
    </citation>
    <scope>NUCLEOTIDE SEQUENCE</scope>
    <source>
        <strain evidence="1">E1834</strain>
    </source>
</reference>